<dbReference type="GO" id="GO:0005886">
    <property type="term" value="C:plasma membrane"/>
    <property type="evidence" value="ECO:0007669"/>
    <property type="project" value="UniProtKB-SubCell"/>
</dbReference>
<feature type="domain" description="AprE-like beta-barrel" evidence="11">
    <location>
        <begin position="371"/>
        <end position="472"/>
    </location>
</feature>
<accession>A0A4R4D2R3</accession>
<keyword evidence="6" id="KW-0812">Transmembrane</keyword>
<keyword evidence="13" id="KW-1185">Reference proteome</keyword>
<comment type="caution">
    <text evidence="12">The sequence shown here is derived from an EMBL/GenBank/DDBJ whole genome shotgun (WGS) entry which is preliminary data.</text>
</comment>
<dbReference type="Proteomes" id="UP000295023">
    <property type="component" value="Unassembled WGS sequence"/>
</dbReference>
<evidence type="ECO:0000256" key="10">
    <source>
        <dbReference type="SAM" id="MobiDB-lite"/>
    </source>
</evidence>
<comment type="subcellular location">
    <subcellularLocation>
        <location evidence="1 9">Cell inner membrane</location>
        <topology evidence="1 9">Single-pass membrane protein</topology>
    </subcellularLocation>
</comment>
<keyword evidence="4 9" id="KW-1003">Cell membrane</keyword>
<evidence type="ECO:0000313" key="13">
    <source>
        <dbReference type="Proteomes" id="UP000295023"/>
    </source>
</evidence>
<keyword evidence="3 9" id="KW-0813">Transport</keyword>
<protein>
    <recommendedName>
        <fullName evidence="9">Membrane fusion protein (MFP) family protein</fullName>
    </recommendedName>
</protein>
<evidence type="ECO:0000256" key="9">
    <source>
        <dbReference type="RuleBase" id="RU365093"/>
    </source>
</evidence>
<evidence type="ECO:0000256" key="2">
    <source>
        <dbReference type="ARBA" id="ARBA00009477"/>
    </source>
</evidence>
<feature type="region of interest" description="Disordered" evidence="10">
    <location>
        <begin position="15"/>
        <end position="35"/>
    </location>
</feature>
<proteinExistence type="inferred from homology"/>
<reference evidence="12 13" key="1">
    <citation type="submission" date="2019-03" db="EMBL/GenBank/DDBJ databases">
        <title>Paracraurococcus aquatilis NE82 genome sequence.</title>
        <authorList>
            <person name="Zhao Y."/>
            <person name="Du Z."/>
        </authorList>
    </citation>
    <scope>NUCLEOTIDE SEQUENCE [LARGE SCALE GENOMIC DNA]</scope>
    <source>
        <strain evidence="12 13">NE82</strain>
    </source>
</reference>
<evidence type="ECO:0000313" key="12">
    <source>
        <dbReference type="EMBL" id="TCZ52280.1"/>
    </source>
</evidence>
<keyword evidence="7" id="KW-1133">Transmembrane helix</keyword>
<dbReference type="OrthoDB" id="9810980at2"/>
<dbReference type="PANTHER" id="PTHR30386:SF26">
    <property type="entry name" value="TRANSPORT PROTEIN COMB"/>
    <property type="match status" value="1"/>
</dbReference>
<evidence type="ECO:0000256" key="7">
    <source>
        <dbReference type="ARBA" id="ARBA00022989"/>
    </source>
</evidence>
<evidence type="ECO:0000256" key="3">
    <source>
        <dbReference type="ARBA" id="ARBA00022448"/>
    </source>
</evidence>
<evidence type="ECO:0000259" key="11">
    <source>
        <dbReference type="Pfam" id="PF26002"/>
    </source>
</evidence>
<dbReference type="PANTHER" id="PTHR30386">
    <property type="entry name" value="MEMBRANE FUSION SUBUNIT OF EMRAB-TOLC MULTIDRUG EFFLUX PUMP"/>
    <property type="match status" value="1"/>
</dbReference>
<dbReference type="InterPro" id="IPR058982">
    <property type="entry name" value="Beta-barrel_AprE"/>
</dbReference>
<evidence type="ECO:0000256" key="8">
    <source>
        <dbReference type="ARBA" id="ARBA00023136"/>
    </source>
</evidence>
<dbReference type="Pfam" id="PF26002">
    <property type="entry name" value="Beta-barrel_AprE"/>
    <property type="match status" value="1"/>
</dbReference>
<dbReference type="EMBL" id="SKBM01000049">
    <property type="protein sequence ID" value="TCZ52280.1"/>
    <property type="molecule type" value="Genomic_DNA"/>
</dbReference>
<name>A0A4R4D2R3_9PROT</name>
<organism evidence="12 13">
    <name type="scientific">Roseicella aquatilis</name>
    <dbReference type="NCBI Taxonomy" id="2527868"/>
    <lineage>
        <taxon>Bacteria</taxon>
        <taxon>Pseudomonadati</taxon>
        <taxon>Pseudomonadota</taxon>
        <taxon>Alphaproteobacteria</taxon>
        <taxon>Acetobacterales</taxon>
        <taxon>Roseomonadaceae</taxon>
        <taxon>Roseicella</taxon>
    </lineage>
</organism>
<evidence type="ECO:0000256" key="5">
    <source>
        <dbReference type="ARBA" id="ARBA00022519"/>
    </source>
</evidence>
<keyword evidence="5 9" id="KW-0997">Cell inner membrane</keyword>
<keyword evidence="8" id="KW-0472">Membrane</keyword>
<dbReference type="NCBIfam" id="TIGR01843">
    <property type="entry name" value="type_I_hlyD"/>
    <property type="match status" value="1"/>
</dbReference>
<dbReference type="InterPro" id="IPR050739">
    <property type="entry name" value="MFP"/>
</dbReference>
<comment type="similarity">
    <text evidence="2 9">Belongs to the membrane fusion protein (MFP) (TC 8.A.1) family.</text>
</comment>
<evidence type="ECO:0000256" key="6">
    <source>
        <dbReference type="ARBA" id="ARBA00022692"/>
    </source>
</evidence>
<sequence>MAATDTIPALAPGLASWRKGHGTAGPASGPGGRLRQGWQRLRGMARRRSSLAIEAVPFQDDLEELIATPPPPLLGGVHYLMALLFGLLLMVACLTRVDVVVAGTGRLAADQPPIVLQPLERGVLSELRVRPGDAVIRGQVLALLDQSFTAAERSALLDQRRSLLAQQHRLAAEVAGRDPVPPAWDDPDALRQAMLQAQRRAFRLARVQAFEAEITGAEAAIETIERAGGLLAQQVAIARDVEALRAQLLAGQIGSRLQYLAARTQRLQADQALQQGRDRILELRQVLAAKQAERQAFLGDWQRQLLEEDLRIRGELVRVEEALAKADRRDALTTITAPEDGIVLEVARRSAGSVLREAEPLVTLVPSGVPLIAEVTLRSADIGYAKPGDPVVLKVDAFPYQRHGLLQGTLRAVSRDSFGGRGPSAASGEAAAAEAGGVHRAQVVLQDLQLDNLPPGLGVTPGMTVAAEIKVGTRSVMSYFLYPLLRGFRESIREP</sequence>
<dbReference type="Gene3D" id="2.40.30.170">
    <property type="match status" value="1"/>
</dbReference>
<evidence type="ECO:0000256" key="4">
    <source>
        <dbReference type="ARBA" id="ARBA00022475"/>
    </source>
</evidence>
<dbReference type="InterPro" id="IPR010129">
    <property type="entry name" value="T1SS_HlyD"/>
</dbReference>
<gene>
    <name evidence="12" type="ORF">EXY23_26260</name>
</gene>
<evidence type="ECO:0000256" key="1">
    <source>
        <dbReference type="ARBA" id="ARBA00004377"/>
    </source>
</evidence>
<dbReference type="AlphaFoldDB" id="A0A4R4D2R3"/>
<dbReference type="GO" id="GO:0015031">
    <property type="term" value="P:protein transport"/>
    <property type="evidence" value="ECO:0007669"/>
    <property type="project" value="InterPro"/>
</dbReference>
<dbReference type="PRINTS" id="PR01490">
    <property type="entry name" value="RTXTOXIND"/>
</dbReference>